<comment type="pathway">
    <text evidence="1 8">Cofactor biosynthesis; tetrahydrofolate biosynthesis; 5,6,7,8-tetrahydrofolate from 7,8-dihydrofolate: step 1/1.</text>
</comment>
<dbReference type="GO" id="GO:0070401">
    <property type="term" value="F:NADP+ binding"/>
    <property type="evidence" value="ECO:0007669"/>
    <property type="project" value="UniProtKB-ARBA"/>
</dbReference>
<dbReference type="GO" id="GO:0006730">
    <property type="term" value="P:one-carbon metabolic process"/>
    <property type="evidence" value="ECO:0007669"/>
    <property type="project" value="UniProtKB-KW"/>
</dbReference>
<dbReference type="CDD" id="cd00209">
    <property type="entry name" value="DHFR"/>
    <property type="match status" value="1"/>
</dbReference>
<dbReference type="InterPro" id="IPR024072">
    <property type="entry name" value="DHFR-like_dom_sf"/>
</dbReference>
<keyword evidence="6 8" id="KW-0560">Oxidoreductase</keyword>
<evidence type="ECO:0000256" key="5">
    <source>
        <dbReference type="ARBA" id="ARBA00022857"/>
    </source>
</evidence>
<evidence type="ECO:0000256" key="7">
    <source>
        <dbReference type="ARBA" id="ARBA00025067"/>
    </source>
</evidence>
<dbReference type="PROSITE" id="PS00075">
    <property type="entry name" value="DHFR_1"/>
    <property type="match status" value="1"/>
</dbReference>
<name>A0A074MGN0_9BACL</name>
<evidence type="ECO:0000256" key="8">
    <source>
        <dbReference type="PIRNR" id="PIRNR000194"/>
    </source>
</evidence>
<dbReference type="AlphaFoldDB" id="A0A074MGN0"/>
<dbReference type="EC" id="1.5.1.3" evidence="3 8"/>
<feature type="domain" description="DHFR" evidence="10">
    <location>
        <begin position="1"/>
        <end position="154"/>
    </location>
</feature>
<keyword evidence="5 8" id="KW-0521">NADP</keyword>
<evidence type="ECO:0000256" key="1">
    <source>
        <dbReference type="ARBA" id="ARBA00004903"/>
    </source>
</evidence>
<evidence type="ECO:0000256" key="9">
    <source>
        <dbReference type="RuleBase" id="RU004474"/>
    </source>
</evidence>
<evidence type="ECO:0000256" key="2">
    <source>
        <dbReference type="ARBA" id="ARBA00009539"/>
    </source>
</evidence>
<evidence type="ECO:0000313" key="11">
    <source>
        <dbReference type="EMBL" id="KEO84882.1"/>
    </source>
</evidence>
<organism evidence="11 12">
    <name type="scientific">Tumebacillus flagellatus</name>
    <dbReference type="NCBI Taxonomy" id="1157490"/>
    <lineage>
        <taxon>Bacteria</taxon>
        <taxon>Bacillati</taxon>
        <taxon>Bacillota</taxon>
        <taxon>Bacilli</taxon>
        <taxon>Bacillales</taxon>
        <taxon>Alicyclobacillaceae</taxon>
        <taxon>Tumebacillus</taxon>
    </lineage>
</organism>
<dbReference type="GO" id="GO:0005829">
    <property type="term" value="C:cytosol"/>
    <property type="evidence" value="ECO:0007669"/>
    <property type="project" value="TreeGrafter"/>
</dbReference>
<dbReference type="GO" id="GO:0046452">
    <property type="term" value="P:dihydrofolate metabolic process"/>
    <property type="evidence" value="ECO:0007669"/>
    <property type="project" value="TreeGrafter"/>
</dbReference>
<keyword evidence="4 8" id="KW-0554">One-carbon metabolism</keyword>
<dbReference type="GO" id="GO:0046655">
    <property type="term" value="P:folic acid metabolic process"/>
    <property type="evidence" value="ECO:0007669"/>
    <property type="project" value="TreeGrafter"/>
</dbReference>
<evidence type="ECO:0000256" key="6">
    <source>
        <dbReference type="ARBA" id="ARBA00023002"/>
    </source>
</evidence>
<comment type="catalytic activity">
    <reaction evidence="8">
        <text>(6S)-5,6,7,8-tetrahydrofolate + NADP(+) = 7,8-dihydrofolate + NADPH + H(+)</text>
        <dbReference type="Rhea" id="RHEA:15009"/>
        <dbReference type="ChEBI" id="CHEBI:15378"/>
        <dbReference type="ChEBI" id="CHEBI:57451"/>
        <dbReference type="ChEBI" id="CHEBI:57453"/>
        <dbReference type="ChEBI" id="CHEBI:57783"/>
        <dbReference type="ChEBI" id="CHEBI:58349"/>
        <dbReference type="EC" id="1.5.1.3"/>
    </reaction>
</comment>
<evidence type="ECO:0000313" key="12">
    <source>
        <dbReference type="Proteomes" id="UP000027931"/>
    </source>
</evidence>
<dbReference type="Proteomes" id="UP000027931">
    <property type="component" value="Unassembled WGS sequence"/>
</dbReference>
<dbReference type="InterPro" id="IPR001796">
    <property type="entry name" value="DHFR_dom"/>
</dbReference>
<accession>A0A074MGN0</accession>
<dbReference type="InterPro" id="IPR017925">
    <property type="entry name" value="DHFR_CS"/>
</dbReference>
<dbReference type="PANTHER" id="PTHR48069:SF3">
    <property type="entry name" value="DIHYDROFOLATE REDUCTASE"/>
    <property type="match status" value="1"/>
</dbReference>
<comment type="similarity">
    <text evidence="2 8 9">Belongs to the dihydrofolate reductase family.</text>
</comment>
<dbReference type="PANTHER" id="PTHR48069">
    <property type="entry name" value="DIHYDROFOLATE REDUCTASE"/>
    <property type="match status" value="1"/>
</dbReference>
<dbReference type="FunFam" id="3.40.430.10:FF:000001">
    <property type="entry name" value="Dihydrofolate reductase"/>
    <property type="match status" value="1"/>
</dbReference>
<dbReference type="PRINTS" id="PR00070">
    <property type="entry name" value="DHFR"/>
</dbReference>
<sequence>MISLIVAMDENRVIGIDNKLPWHLPADLAHFKATTTGHTVVMGRKTFESIGKPLPGRRNVVLTRQQDWSAAGVDVIHALDELPEGDLFVIGGAELFREVLPQAERMYITVIRHTFEGDVVFPEFDPLEWRVVEQKPGTVDEHNVYRHTYFTFERKK</sequence>
<dbReference type="PROSITE" id="PS51330">
    <property type="entry name" value="DHFR_2"/>
    <property type="match status" value="1"/>
</dbReference>
<evidence type="ECO:0000256" key="4">
    <source>
        <dbReference type="ARBA" id="ARBA00022563"/>
    </source>
</evidence>
<protein>
    <recommendedName>
        <fullName evidence="3 8">Dihydrofolate reductase</fullName>
        <ecNumber evidence="3 8">1.5.1.3</ecNumber>
    </recommendedName>
</protein>
<dbReference type="EMBL" id="JMIR01000002">
    <property type="protein sequence ID" value="KEO84882.1"/>
    <property type="molecule type" value="Genomic_DNA"/>
</dbReference>
<dbReference type="Pfam" id="PF00186">
    <property type="entry name" value="DHFR_1"/>
    <property type="match status" value="1"/>
</dbReference>
<dbReference type="SUPFAM" id="SSF53597">
    <property type="entry name" value="Dihydrofolate reductase-like"/>
    <property type="match status" value="1"/>
</dbReference>
<gene>
    <name evidence="11" type="ORF">EL26_02405</name>
</gene>
<dbReference type="GO" id="GO:0004146">
    <property type="term" value="F:dihydrofolate reductase activity"/>
    <property type="evidence" value="ECO:0007669"/>
    <property type="project" value="UniProtKB-EC"/>
</dbReference>
<keyword evidence="12" id="KW-1185">Reference proteome</keyword>
<dbReference type="eggNOG" id="COG0262">
    <property type="taxonomic scope" value="Bacteria"/>
</dbReference>
<comment type="caution">
    <text evidence="11">The sequence shown here is derived from an EMBL/GenBank/DDBJ whole genome shotgun (WGS) entry which is preliminary data.</text>
</comment>
<dbReference type="PIRSF" id="PIRSF000194">
    <property type="entry name" value="DHFR"/>
    <property type="match status" value="1"/>
</dbReference>
<dbReference type="GO" id="GO:0046654">
    <property type="term" value="P:tetrahydrofolate biosynthetic process"/>
    <property type="evidence" value="ECO:0007669"/>
    <property type="project" value="UniProtKB-UniPathway"/>
</dbReference>
<comment type="function">
    <text evidence="7 8">Key enzyme in folate metabolism. Catalyzes an essential reaction for de novo glycine and purine synthesis, and for DNA precursor synthesis.</text>
</comment>
<evidence type="ECO:0000256" key="3">
    <source>
        <dbReference type="ARBA" id="ARBA00012856"/>
    </source>
</evidence>
<evidence type="ECO:0000259" key="10">
    <source>
        <dbReference type="PROSITE" id="PS51330"/>
    </source>
</evidence>
<reference evidence="11 12" key="1">
    <citation type="journal article" date="2013" name="Int. J. Syst. Evol. Microbiol.">
        <title>Tumebacillus flagellatus sp. nov., an alpha-amylase/pullulanase-producing bacterium isolated from cassava wastewater.</title>
        <authorList>
            <person name="Wang Q."/>
            <person name="Xie N."/>
            <person name="Qin Y."/>
            <person name="Shen N."/>
            <person name="Zhu J."/>
            <person name="Mi H."/>
            <person name="Huang R."/>
        </authorList>
    </citation>
    <scope>NUCLEOTIDE SEQUENCE [LARGE SCALE GENOMIC DNA]</scope>
    <source>
        <strain evidence="11 12">GST4</strain>
    </source>
</reference>
<proteinExistence type="inferred from homology"/>
<dbReference type="UniPathway" id="UPA00077">
    <property type="reaction ID" value="UER00158"/>
</dbReference>
<dbReference type="OrthoDB" id="9804315at2"/>
<dbReference type="Gene3D" id="3.40.430.10">
    <property type="entry name" value="Dihydrofolate Reductase, subunit A"/>
    <property type="match status" value="1"/>
</dbReference>
<dbReference type="STRING" id="1157490.EL26_02405"/>
<dbReference type="InterPro" id="IPR012259">
    <property type="entry name" value="DHFR"/>
</dbReference>